<evidence type="ECO:0000256" key="4">
    <source>
        <dbReference type="ARBA" id="ARBA00022764"/>
    </source>
</evidence>
<dbReference type="SUPFAM" id="SSF53850">
    <property type="entry name" value="Periplasmic binding protein-like II"/>
    <property type="match status" value="1"/>
</dbReference>
<keyword evidence="4" id="KW-0574">Periplasm</keyword>
<protein>
    <submittedName>
        <fullName evidence="6">Carbohydrate ABC transporter substrate-binding protein</fullName>
    </submittedName>
</protein>
<evidence type="ECO:0000313" key="7">
    <source>
        <dbReference type="Proteomes" id="UP000782610"/>
    </source>
</evidence>
<comment type="subcellular location">
    <subcellularLocation>
        <location evidence="1">Periplasm</location>
    </subcellularLocation>
</comment>
<organism evidence="6 7">
    <name type="scientific">Devosia nanyangense</name>
    <dbReference type="NCBI Taxonomy" id="1228055"/>
    <lineage>
        <taxon>Bacteria</taxon>
        <taxon>Pseudomonadati</taxon>
        <taxon>Pseudomonadota</taxon>
        <taxon>Alphaproteobacteria</taxon>
        <taxon>Hyphomicrobiales</taxon>
        <taxon>Devosiaceae</taxon>
        <taxon>Devosia</taxon>
    </lineage>
</organism>
<sequence length="432" mass="45318">MTLRTTRRVLIATAAGLALTTALSAPAYAEDVTLSYLVDNAPSTVAVAEQMIKDFEAANPGIKIELETRPGGGDGDNIVKTRLATGEMTDVFLYNSGSLFQAINPTQNLVDLSGEPWQADVLDSFKTVVTAPDGTVRGAPIGAAMGGGILYNIPIYKELGLSVPKSWAEFMANNDKIKAAGKAPVIQTFGATWTSQLFVLGDFFNVQASVPTFAADYTANKAKYASTPAAMKGFERQEEIFKAGDLNADFAAATFEEGATKVATGEGAHYPMLTFAVSTIQQLAPEHLNDVGFFAIPGDDAASNGLTVWMPAGLYIPETSKHQAEAKKFLAFAASIAGCDSQTAAGGATGPYLVKGCTLPKDVPPAVADLLPYFQQDGTTAPALEFVSPIKGPSLEQITVEVGSGIRSAADGAALYDEDVKKQAQQLGLPGW</sequence>
<dbReference type="Proteomes" id="UP000782610">
    <property type="component" value="Unassembled WGS sequence"/>
</dbReference>
<evidence type="ECO:0000256" key="1">
    <source>
        <dbReference type="ARBA" id="ARBA00004418"/>
    </source>
</evidence>
<dbReference type="PROSITE" id="PS51318">
    <property type="entry name" value="TAT"/>
    <property type="match status" value="1"/>
</dbReference>
<gene>
    <name evidence="6" type="ORF">HY834_09375</name>
</gene>
<dbReference type="PANTHER" id="PTHR43649">
    <property type="entry name" value="ARABINOSE-BINDING PROTEIN-RELATED"/>
    <property type="match status" value="1"/>
</dbReference>
<dbReference type="PANTHER" id="PTHR43649:SF29">
    <property type="entry name" value="OSMOPROTECTIVE COMPOUNDS-BINDING PROTEIN GGTB"/>
    <property type="match status" value="1"/>
</dbReference>
<dbReference type="Gene3D" id="3.40.190.10">
    <property type="entry name" value="Periplasmic binding protein-like II"/>
    <property type="match status" value="2"/>
</dbReference>
<comment type="caution">
    <text evidence="6">The sequence shown here is derived from an EMBL/GenBank/DDBJ whole genome shotgun (WGS) entry which is preliminary data.</text>
</comment>
<proteinExistence type="inferred from homology"/>
<dbReference type="AlphaFoldDB" id="A0A933L1Q5"/>
<dbReference type="EMBL" id="JACRAF010000025">
    <property type="protein sequence ID" value="MBI4921946.1"/>
    <property type="molecule type" value="Genomic_DNA"/>
</dbReference>
<accession>A0A933L1Q5</accession>
<keyword evidence="3" id="KW-0813">Transport</keyword>
<dbReference type="InterPro" id="IPR006059">
    <property type="entry name" value="SBP"/>
</dbReference>
<dbReference type="Pfam" id="PF01547">
    <property type="entry name" value="SBP_bac_1"/>
    <property type="match status" value="1"/>
</dbReference>
<dbReference type="InterPro" id="IPR050490">
    <property type="entry name" value="Bact_solute-bd_prot1"/>
</dbReference>
<evidence type="ECO:0000256" key="3">
    <source>
        <dbReference type="ARBA" id="ARBA00022448"/>
    </source>
</evidence>
<dbReference type="InterPro" id="IPR006311">
    <property type="entry name" value="TAT_signal"/>
</dbReference>
<comment type="similarity">
    <text evidence="2">Belongs to the bacterial solute-binding protein 1 family.</text>
</comment>
<feature type="signal peptide" evidence="5">
    <location>
        <begin position="1"/>
        <end position="29"/>
    </location>
</feature>
<evidence type="ECO:0000256" key="5">
    <source>
        <dbReference type="SAM" id="SignalP"/>
    </source>
</evidence>
<reference evidence="6" key="1">
    <citation type="submission" date="2020-07" db="EMBL/GenBank/DDBJ databases">
        <title>Huge and variable diversity of episymbiotic CPR bacteria and DPANN archaea in groundwater ecosystems.</title>
        <authorList>
            <person name="He C.Y."/>
            <person name="Keren R."/>
            <person name="Whittaker M."/>
            <person name="Farag I.F."/>
            <person name="Doudna J."/>
            <person name="Cate J.H.D."/>
            <person name="Banfield J.F."/>
        </authorList>
    </citation>
    <scope>NUCLEOTIDE SEQUENCE</scope>
    <source>
        <strain evidence="6">NC_groundwater_1586_Pr3_B-0.1um_66_15</strain>
    </source>
</reference>
<keyword evidence="5" id="KW-0732">Signal</keyword>
<evidence type="ECO:0000313" key="6">
    <source>
        <dbReference type="EMBL" id="MBI4921946.1"/>
    </source>
</evidence>
<feature type="chain" id="PRO_5037772228" evidence="5">
    <location>
        <begin position="30"/>
        <end position="432"/>
    </location>
</feature>
<evidence type="ECO:0000256" key="2">
    <source>
        <dbReference type="ARBA" id="ARBA00008520"/>
    </source>
</evidence>
<dbReference type="GO" id="GO:0042597">
    <property type="term" value="C:periplasmic space"/>
    <property type="evidence" value="ECO:0007669"/>
    <property type="project" value="UniProtKB-SubCell"/>
</dbReference>
<name>A0A933L1Q5_9HYPH</name>